<evidence type="ECO:0000256" key="4">
    <source>
        <dbReference type="ARBA" id="ARBA00022723"/>
    </source>
</evidence>
<evidence type="ECO:0000256" key="7">
    <source>
        <dbReference type="ARBA" id="ARBA00038093"/>
    </source>
</evidence>
<evidence type="ECO:0000256" key="6">
    <source>
        <dbReference type="ARBA" id="ARBA00022842"/>
    </source>
</evidence>
<accession>A0A5C8D267</accession>
<gene>
    <name evidence="9" type="ORF">EPJ79_00010</name>
</gene>
<evidence type="ECO:0000256" key="5">
    <source>
        <dbReference type="ARBA" id="ARBA00022801"/>
    </source>
</evidence>
<comment type="cofactor">
    <cofactor evidence="1">
        <name>Mg(2+)</name>
        <dbReference type="ChEBI" id="CHEBI:18420"/>
    </cofactor>
</comment>
<comment type="similarity">
    <text evidence="7">Belongs to the PINc/VapC protein family.</text>
</comment>
<protein>
    <submittedName>
        <fullName evidence="9">Type II toxin-antitoxin system VapC family toxin</fullName>
    </submittedName>
</protein>
<sequence length="133" mass="15329">MKKLMLDTNICIYIIKNKPLNVRKKLESYNFGEIAISSITVSELYYGAYKSSKQEQNLLSLNNFLSPFNIIEFDIECALAYGKIRAELENKGQIIGYMDMLIASCSLAKDFTLITNNIKEFKRIKGLRVENWI</sequence>
<dbReference type="GO" id="GO:0004518">
    <property type="term" value="F:nuclease activity"/>
    <property type="evidence" value="ECO:0007669"/>
    <property type="project" value="UniProtKB-KW"/>
</dbReference>
<name>A0A5C8D267_9SPIR</name>
<dbReference type="PANTHER" id="PTHR33653">
    <property type="entry name" value="RIBONUCLEASE VAPC2"/>
    <property type="match status" value="1"/>
</dbReference>
<dbReference type="InterPro" id="IPR002716">
    <property type="entry name" value="PIN_dom"/>
</dbReference>
<dbReference type="SUPFAM" id="SSF88723">
    <property type="entry name" value="PIN domain-like"/>
    <property type="match status" value="1"/>
</dbReference>
<dbReference type="PANTHER" id="PTHR33653:SF1">
    <property type="entry name" value="RIBONUCLEASE VAPC2"/>
    <property type="match status" value="1"/>
</dbReference>
<dbReference type="GO" id="GO:0016787">
    <property type="term" value="F:hydrolase activity"/>
    <property type="evidence" value="ECO:0007669"/>
    <property type="project" value="UniProtKB-KW"/>
</dbReference>
<evidence type="ECO:0000256" key="1">
    <source>
        <dbReference type="ARBA" id="ARBA00001946"/>
    </source>
</evidence>
<organism evidence="9 10">
    <name type="scientific">Brachyspira aalborgi</name>
    <dbReference type="NCBI Taxonomy" id="29522"/>
    <lineage>
        <taxon>Bacteria</taxon>
        <taxon>Pseudomonadati</taxon>
        <taxon>Spirochaetota</taxon>
        <taxon>Spirochaetia</taxon>
        <taxon>Brachyspirales</taxon>
        <taxon>Brachyspiraceae</taxon>
        <taxon>Brachyspira</taxon>
    </lineage>
</organism>
<keyword evidence="4" id="KW-0479">Metal-binding</keyword>
<keyword evidence="3" id="KW-0540">Nuclease</keyword>
<dbReference type="InterPro" id="IPR029060">
    <property type="entry name" value="PIN-like_dom_sf"/>
</dbReference>
<evidence type="ECO:0000313" key="10">
    <source>
        <dbReference type="Proteomes" id="UP000324638"/>
    </source>
</evidence>
<evidence type="ECO:0000256" key="2">
    <source>
        <dbReference type="ARBA" id="ARBA00022649"/>
    </source>
</evidence>
<reference evidence="9 10" key="1">
    <citation type="journal article" date="1992" name="Lakartidningen">
        <title>[Penicillin V and not amoxicillin is the first choice preparation in acute otitis].</title>
        <authorList>
            <person name="Kamme C."/>
            <person name="Lundgren K."/>
            <person name="Prellner K."/>
        </authorList>
    </citation>
    <scope>NUCLEOTIDE SEQUENCE [LARGE SCALE GENOMIC DNA]</scope>
    <source>
        <strain evidence="9 10">513A</strain>
    </source>
</reference>
<dbReference type="Gene3D" id="3.40.50.1010">
    <property type="entry name" value="5'-nuclease"/>
    <property type="match status" value="1"/>
</dbReference>
<dbReference type="EMBL" id="SAXU01000001">
    <property type="protein sequence ID" value="TXJ19579.1"/>
    <property type="molecule type" value="Genomic_DNA"/>
</dbReference>
<proteinExistence type="inferred from homology"/>
<dbReference type="AlphaFoldDB" id="A0A5C8D267"/>
<evidence type="ECO:0000313" key="9">
    <source>
        <dbReference type="EMBL" id="TXJ19579.1"/>
    </source>
</evidence>
<dbReference type="Pfam" id="PF01850">
    <property type="entry name" value="PIN"/>
    <property type="match status" value="1"/>
</dbReference>
<feature type="domain" description="PIN" evidence="8">
    <location>
        <begin position="5"/>
        <end position="126"/>
    </location>
</feature>
<keyword evidence="2" id="KW-1277">Toxin-antitoxin system</keyword>
<comment type="caution">
    <text evidence="9">The sequence shown here is derived from an EMBL/GenBank/DDBJ whole genome shotgun (WGS) entry which is preliminary data.</text>
</comment>
<dbReference type="RefSeq" id="WP_147737957.1">
    <property type="nucleotide sequence ID" value="NZ_SAXU01000001.1"/>
</dbReference>
<keyword evidence="6" id="KW-0460">Magnesium</keyword>
<dbReference type="Proteomes" id="UP000324638">
    <property type="component" value="Unassembled WGS sequence"/>
</dbReference>
<keyword evidence="5" id="KW-0378">Hydrolase</keyword>
<evidence type="ECO:0000259" key="8">
    <source>
        <dbReference type="Pfam" id="PF01850"/>
    </source>
</evidence>
<dbReference type="InterPro" id="IPR050556">
    <property type="entry name" value="Type_II_TA_system_RNase"/>
</dbReference>
<dbReference type="CDD" id="cd09881">
    <property type="entry name" value="PIN_VapC4-5_FitB-like"/>
    <property type="match status" value="1"/>
</dbReference>
<dbReference type="GO" id="GO:0046872">
    <property type="term" value="F:metal ion binding"/>
    <property type="evidence" value="ECO:0007669"/>
    <property type="project" value="UniProtKB-KW"/>
</dbReference>
<evidence type="ECO:0000256" key="3">
    <source>
        <dbReference type="ARBA" id="ARBA00022722"/>
    </source>
</evidence>